<keyword evidence="2" id="KW-1185">Reference proteome</keyword>
<proteinExistence type="predicted"/>
<dbReference type="Proteomes" id="UP000494206">
    <property type="component" value="Unassembled WGS sequence"/>
</dbReference>
<name>A0A8S1F0U6_9PELO</name>
<evidence type="ECO:0000313" key="2">
    <source>
        <dbReference type="Proteomes" id="UP000494206"/>
    </source>
</evidence>
<dbReference type="AlphaFoldDB" id="A0A8S1F0U6"/>
<sequence length="110" mass="12299">MDILVVVLKPRSEYDSIVFHDSTLSTSFIDQRWKIVGSGSIHESSLLELMGTCAVLDLRREASAAAITGLQRNIFSQEFLRECLVPGLFRIASPDYHEDSKELSADAQVR</sequence>
<dbReference type="EMBL" id="CADEPM010000006">
    <property type="protein sequence ID" value="CAB3407583.1"/>
    <property type="molecule type" value="Genomic_DNA"/>
</dbReference>
<evidence type="ECO:0000313" key="1">
    <source>
        <dbReference type="EMBL" id="CAB3407583.1"/>
    </source>
</evidence>
<accession>A0A8S1F0U6</accession>
<gene>
    <name evidence="1" type="ORF">CBOVIS_LOCUS9494</name>
</gene>
<reference evidence="1 2" key="1">
    <citation type="submission" date="2020-04" db="EMBL/GenBank/DDBJ databases">
        <authorList>
            <person name="Laetsch R D."/>
            <person name="Stevens L."/>
            <person name="Kumar S."/>
            <person name="Blaxter L. M."/>
        </authorList>
    </citation>
    <scope>NUCLEOTIDE SEQUENCE [LARGE SCALE GENOMIC DNA]</scope>
</reference>
<comment type="caution">
    <text evidence="1">The sequence shown here is derived from an EMBL/GenBank/DDBJ whole genome shotgun (WGS) entry which is preliminary data.</text>
</comment>
<organism evidence="1 2">
    <name type="scientific">Caenorhabditis bovis</name>
    <dbReference type="NCBI Taxonomy" id="2654633"/>
    <lineage>
        <taxon>Eukaryota</taxon>
        <taxon>Metazoa</taxon>
        <taxon>Ecdysozoa</taxon>
        <taxon>Nematoda</taxon>
        <taxon>Chromadorea</taxon>
        <taxon>Rhabditida</taxon>
        <taxon>Rhabditina</taxon>
        <taxon>Rhabditomorpha</taxon>
        <taxon>Rhabditoidea</taxon>
        <taxon>Rhabditidae</taxon>
        <taxon>Peloderinae</taxon>
        <taxon>Caenorhabditis</taxon>
    </lineage>
</organism>
<protein>
    <submittedName>
        <fullName evidence="1">Uncharacterized protein</fullName>
    </submittedName>
</protein>